<keyword evidence="2 11" id="KW-0808">Transferase</keyword>
<dbReference type="Gene3D" id="3.30.230.10">
    <property type="match status" value="1"/>
</dbReference>
<name>A0ABV0G2S2_9BURK</name>
<dbReference type="RefSeq" id="WP_347704834.1">
    <property type="nucleotide sequence ID" value="NZ_JBDPZD010000002.1"/>
</dbReference>
<dbReference type="EMBL" id="JBDPZD010000002">
    <property type="protein sequence ID" value="MEO3692029.1"/>
    <property type="molecule type" value="Genomic_DNA"/>
</dbReference>
<comment type="caution">
    <text evidence="11">The sequence shown here is derived from an EMBL/GenBank/DDBJ whole genome shotgun (WGS) entry which is preliminary data.</text>
</comment>
<proteinExistence type="inferred from homology"/>
<accession>A0ABV0G2S2</accession>
<dbReference type="PANTHER" id="PTHR10457">
    <property type="entry name" value="MEVALONATE KINASE/GALACTOKINASE"/>
    <property type="match status" value="1"/>
</dbReference>
<dbReference type="SUPFAM" id="SSF55060">
    <property type="entry name" value="GHMP Kinase, C-terminal domain"/>
    <property type="match status" value="1"/>
</dbReference>
<feature type="domain" description="GHMP kinase N-terminal" evidence="8">
    <location>
        <begin position="97"/>
        <end position="184"/>
    </location>
</feature>
<dbReference type="InterPro" id="IPR006206">
    <property type="entry name" value="Mevalonate/galactokinase"/>
</dbReference>
<evidence type="ECO:0000256" key="4">
    <source>
        <dbReference type="ARBA" id="ARBA00022777"/>
    </source>
</evidence>
<evidence type="ECO:0000259" key="8">
    <source>
        <dbReference type="Pfam" id="PF00288"/>
    </source>
</evidence>
<evidence type="ECO:0000256" key="2">
    <source>
        <dbReference type="ARBA" id="ARBA00022679"/>
    </source>
</evidence>
<dbReference type="InterPro" id="IPR013750">
    <property type="entry name" value="GHMP_kinase_C_dom"/>
</dbReference>
<keyword evidence="4" id="KW-0418">Kinase</keyword>
<dbReference type="InterPro" id="IPR020568">
    <property type="entry name" value="Ribosomal_Su5_D2-typ_SF"/>
</dbReference>
<dbReference type="Pfam" id="PF08544">
    <property type="entry name" value="GHMP_kinases_C"/>
    <property type="match status" value="1"/>
</dbReference>
<dbReference type="InterPro" id="IPR006203">
    <property type="entry name" value="GHMP_knse_ATP-bd_CS"/>
</dbReference>
<keyword evidence="6" id="KW-0119">Carbohydrate metabolism</keyword>
<dbReference type="PRINTS" id="PR00959">
    <property type="entry name" value="MEVGALKINASE"/>
</dbReference>
<keyword evidence="5" id="KW-0067">ATP-binding</keyword>
<dbReference type="InterPro" id="IPR014721">
    <property type="entry name" value="Ribsml_uS5_D2-typ_fold_subgr"/>
</dbReference>
<dbReference type="PROSITE" id="PS00627">
    <property type="entry name" value="GHMP_KINASES_ATP"/>
    <property type="match status" value="1"/>
</dbReference>
<sequence length="381" mass="40568">MNAVSPLDALRSAFQHWSGQAPDTVVRAPGRVNLVGEHTDYNDGFCLPVAIDRWTWVALRLRTDSTVRVRALDLGLPDDCFALDAPLQPLPQPHWANYVRGVLHAIQSRGHALRGMDIAITGNVPQGAGLSSSASLEVALAEGVRRSHALPLSGHDLARIGQQAEHEFAGCRCGIMDQLCSALGEAGSALLLDTRSLAVQAFPMPAELAVVVIESRIQRGLVESAYNDRRRECEEATRALGLPSLREAQMADLTRLDGTLLRRARHVVTDSARAMQLATLLASGDLVAIGRLLREAHASQRDDFEISRPEMDALVTLCNDAIGPEGGARMTGGGFGGCVVALLPHARVPALQAALNAGYRAPNGEPAVLHRCQPTAGAGLA</sequence>
<dbReference type="GO" id="GO:0004335">
    <property type="term" value="F:galactokinase activity"/>
    <property type="evidence" value="ECO:0007669"/>
    <property type="project" value="UniProtKB-EC"/>
</dbReference>
<dbReference type="PANTHER" id="PTHR10457:SF7">
    <property type="entry name" value="GALACTOKINASE-RELATED"/>
    <property type="match status" value="1"/>
</dbReference>
<evidence type="ECO:0000256" key="7">
    <source>
        <dbReference type="NCBIfam" id="TIGR00131"/>
    </source>
</evidence>
<evidence type="ECO:0000313" key="11">
    <source>
        <dbReference type="EMBL" id="MEO3692029.1"/>
    </source>
</evidence>
<feature type="domain" description="GHMP kinase C-terminal" evidence="9">
    <location>
        <begin position="279"/>
        <end position="360"/>
    </location>
</feature>
<dbReference type="EC" id="2.7.1.6" evidence="7"/>
<evidence type="ECO:0000256" key="3">
    <source>
        <dbReference type="ARBA" id="ARBA00022741"/>
    </source>
</evidence>
<keyword evidence="12" id="KW-1185">Reference proteome</keyword>
<dbReference type="PRINTS" id="PR00473">
    <property type="entry name" value="GALCTOKINASE"/>
</dbReference>
<organism evidence="11 12">
    <name type="scientific">Roseateles paludis</name>
    <dbReference type="NCBI Taxonomy" id="3145238"/>
    <lineage>
        <taxon>Bacteria</taxon>
        <taxon>Pseudomonadati</taxon>
        <taxon>Pseudomonadota</taxon>
        <taxon>Betaproteobacteria</taxon>
        <taxon>Burkholderiales</taxon>
        <taxon>Sphaerotilaceae</taxon>
        <taxon>Roseateles</taxon>
    </lineage>
</organism>
<keyword evidence="3" id="KW-0547">Nucleotide-binding</keyword>
<gene>
    <name evidence="11" type="primary">galK</name>
    <name evidence="11" type="ORF">ABDJ85_11150</name>
</gene>
<evidence type="ECO:0000256" key="1">
    <source>
        <dbReference type="ARBA" id="ARBA00006566"/>
    </source>
</evidence>
<dbReference type="Proteomes" id="UP001495147">
    <property type="component" value="Unassembled WGS sequence"/>
</dbReference>
<dbReference type="PIRSF" id="PIRSF000530">
    <property type="entry name" value="Galactokinase"/>
    <property type="match status" value="1"/>
</dbReference>
<dbReference type="NCBIfam" id="TIGR00131">
    <property type="entry name" value="gal_kin"/>
    <property type="match status" value="1"/>
</dbReference>
<dbReference type="SUPFAM" id="SSF54211">
    <property type="entry name" value="Ribosomal protein S5 domain 2-like"/>
    <property type="match status" value="1"/>
</dbReference>
<protein>
    <recommendedName>
        <fullName evidence="7">Galactokinase</fullName>
        <ecNumber evidence="7">2.7.1.6</ecNumber>
    </recommendedName>
</protein>
<evidence type="ECO:0000259" key="10">
    <source>
        <dbReference type="Pfam" id="PF10509"/>
    </source>
</evidence>
<comment type="similarity">
    <text evidence="1">Belongs to the GHMP kinase family. GalK subfamily.</text>
</comment>
<dbReference type="InterPro" id="IPR036554">
    <property type="entry name" value="GHMP_kinase_C_sf"/>
</dbReference>
<evidence type="ECO:0000259" key="9">
    <source>
        <dbReference type="Pfam" id="PF08544"/>
    </source>
</evidence>
<feature type="domain" description="Galactokinase N-terminal" evidence="10">
    <location>
        <begin position="13"/>
        <end position="60"/>
    </location>
</feature>
<dbReference type="Gene3D" id="3.30.70.890">
    <property type="entry name" value="GHMP kinase, C-terminal domain"/>
    <property type="match status" value="1"/>
</dbReference>
<reference evidence="11 12" key="1">
    <citation type="submission" date="2024-05" db="EMBL/GenBank/DDBJ databases">
        <title>Roseateles sp. DJS-2-20 16S ribosomal RNA gene Genome sequencing and assembly.</title>
        <authorList>
            <person name="Woo H."/>
        </authorList>
    </citation>
    <scope>NUCLEOTIDE SEQUENCE [LARGE SCALE GENOMIC DNA]</scope>
    <source>
        <strain evidence="11 12">DJS-2-20</strain>
    </source>
</reference>
<evidence type="ECO:0000256" key="6">
    <source>
        <dbReference type="ARBA" id="ARBA00023144"/>
    </source>
</evidence>
<dbReference type="InterPro" id="IPR006204">
    <property type="entry name" value="GHMP_kinase_N_dom"/>
</dbReference>
<keyword evidence="6" id="KW-0299">Galactose metabolism</keyword>
<dbReference type="InterPro" id="IPR019539">
    <property type="entry name" value="GalKase_N"/>
</dbReference>
<dbReference type="InterPro" id="IPR000705">
    <property type="entry name" value="Galactokinase"/>
</dbReference>
<dbReference type="Pfam" id="PF00288">
    <property type="entry name" value="GHMP_kinases_N"/>
    <property type="match status" value="1"/>
</dbReference>
<evidence type="ECO:0000313" key="12">
    <source>
        <dbReference type="Proteomes" id="UP001495147"/>
    </source>
</evidence>
<dbReference type="Pfam" id="PF10509">
    <property type="entry name" value="GalKase_gal_bdg"/>
    <property type="match status" value="1"/>
</dbReference>
<evidence type="ECO:0000256" key="5">
    <source>
        <dbReference type="ARBA" id="ARBA00022840"/>
    </source>
</evidence>